<proteinExistence type="predicted"/>
<dbReference type="AlphaFoldDB" id="A0A929F9W2"/>
<dbReference type="GO" id="GO:0006355">
    <property type="term" value="P:regulation of DNA-templated transcription"/>
    <property type="evidence" value="ECO:0007669"/>
    <property type="project" value="InterPro"/>
</dbReference>
<gene>
    <name evidence="12" type="ORF">IQ260_13195</name>
</gene>
<dbReference type="SMART" id="SM00387">
    <property type="entry name" value="HATPase_c"/>
    <property type="match status" value="1"/>
</dbReference>
<dbReference type="Pfam" id="PF00989">
    <property type="entry name" value="PAS"/>
    <property type="match status" value="1"/>
</dbReference>
<dbReference type="SMART" id="SM00091">
    <property type="entry name" value="PAS"/>
    <property type="match status" value="1"/>
</dbReference>
<organism evidence="12 13">
    <name type="scientific">Leptolyngbya cf. ectocarpi LEGE 11479</name>
    <dbReference type="NCBI Taxonomy" id="1828722"/>
    <lineage>
        <taxon>Bacteria</taxon>
        <taxon>Bacillati</taxon>
        <taxon>Cyanobacteriota</taxon>
        <taxon>Cyanophyceae</taxon>
        <taxon>Leptolyngbyales</taxon>
        <taxon>Leptolyngbyaceae</taxon>
        <taxon>Leptolyngbya group</taxon>
        <taxon>Leptolyngbya</taxon>
    </lineage>
</organism>
<dbReference type="Pfam" id="PF02518">
    <property type="entry name" value="HATPase_c"/>
    <property type="match status" value="1"/>
</dbReference>
<comment type="caution">
    <text evidence="12">The sequence shown here is derived from an EMBL/GenBank/DDBJ whole genome shotgun (WGS) entry which is preliminary data.</text>
</comment>
<sequence>MKRSDVSSNKEEILKLKDQVATLEELLQVYEQTATEQEQRLQETLQSLQERAQQLTHAQDTLETLEAILESMGDAVVVTDKNGQQLFSNPAAQVMFQGQEHNLLFDHWSQTYKVCDADGLDYPNQTQLPLFRAIQGESLDAVELLLIDQRTDNRQWLSVNARPLHAGEEVIGGVAVFRDITKQKQVEQALKASNQEAQKQTQLLEQTLQQLRQTQTQLIHEEKMASLGKTVAGIAHEINNPVSFIQGNLSHAQQAFQDLMALVRKFQVAYPNPPAEIAADMAAMDVNFLEKDIPKLLESMQVGTTRIDAIVQSLRTFSRLDEASFKAVDIHAGIDSTLAILQSRLQAQPYRPAITLIKQYGSLPLVECYASELNQAFNHLLSNAIDAVDDGISNPTIMIATEVQSQTVEICITDNGIGIPRHIQPRIFDPFFTTKAVGEGTGLGLAICHQIIVNSHKGRLTFYSQEHQGSQFVITLPIK</sequence>
<dbReference type="PRINTS" id="PR00344">
    <property type="entry name" value="BCTRLSENSOR"/>
</dbReference>
<feature type="coiled-coil region" evidence="9">
    <location>
        <begin position="187"/>
        <end position="217"/>
    </location>
</feature>
<dbReference type="NCBIfam" id="TIGR00229">
    <property type="entry name" value="sensory_box"/>
    <property type="match status" value="1"/>
</dbReference>
<dbReference type="PANTHER" id="PTHR43065:SF10">
    <property type="entry name" value="PEROXIDE STRESS-ACTIVATED HISTIDINE KINASE MAK3"/>
    <property type="match status" value="1"/>
</dbReference>
<dbReference type="InterPro" id="IPR013767">
    <property type="entry name" value="PAS_fold"/>
</dbReference>
<dbReference type="EC" id="2.7.13.3" evidence="2"/>
<keyword evidence="3" id="KW-0597">Phosphoprotein</keyword>
<dbReference type="EMBL" id="JADEXP010000107">
    <property type="protein sequence ID" value="MBE9067613.1"/>
    <property type="molecule type" value="Genomic_DNA"/>
</dbReference>
<dbReference type="GO" id="GO:0005524">
    <property type="term" value="F:ATP binding"/>
    <property type="evidence" value="ECO:0007669"/>
    <property type="project" value="UniProtKB-KW"/>
</dbReference>
<feature type="domain" description="Histidine kinase" evidence="10">
    <location>
        <begin position="233"/>
        <end position="479"/>
    </location>
</feature>
<evidence type="ECO:0000256" key="8">
    <source>
        <dbReference type="ARBA" id="ARBA00023012"/>
    </source>
</evidence>
<evidence type="ECO:0000313" key="12">
    <source>
        <dbReference type="EMBL" id="MBE9067613.1"/>
    </source>
</evidence>
<feature type="coiled-coil region" evidence="9">
    <location>
        <begin position="6"/>
        <end position="65"/>
    </location>
</feature>
<evidence type="ECO:0000256" key="6">
    <source>
        <dbReference type="ARBA" id="ARBA00022777"/>
    </source>
</evidence>
<comment type="catalytic activity">
    <reaction evidence="1">
        <text>ATP + protein L-histidine = ADP + protein N-phospho-L-histidine.</text>
        <dbReference type="EC" id="2.7.13.3"/>
    </reaction>
</comment>
<evidence type="ECO:0000256" key="7">
    <source>
        <dbReference type="ARBA" id="ARBA00022840"/>
    </source>
</evidence>
<dbReference type="SUPFAM" id="SSF55874">
    <property type="entry name" value="ATPase domain of HSP90 chaperone/DNA topoisomerase II/histidine kinase"/>
    <property type="match status" value="1"/>
</dbReference>
<dbReference type="SUPFAM" id="SSF55785">
    <property type="entry name" value="PYP-like sensor domain (PAS domain)"/>
    <property type="match status" value="1"/>
</dbReference>
<dbReference type="Proteomes" id="UP000615026">
    <property type="component" value="Unassembled WGS sequence"/>
</dbReference>
<evidence type="ECO:0000313" key="13">
    <source>
        <dbReference type="Proteomes" id="UP000615026"/>
    </source>
</evidence>
<dbReference type="Gene3D" id="3.30.450.20">
    <property type="entry name" value="PAS domain"/>
    <property type="match status" value="1"/>
</dbReference>
<dbReference type="RefSeq" id="WP_193993575.1">
    <property type="nucleotide sequence ID" value="NZ_JADEXP010000107.1"/>
</dbReference>
<dbReference type="PROSITE" id="PS50109">
    <property type="entry name" value="HIS_KIN"/>
    <property type="match status" value="1"/>
</dbReference>
<evidence type="ECO:0000259" key="10">
    <source>
        <dbReference type="PROSITE" id="PS50109"/>
    </source>
</evidence>
<dbReference type="InterPro" id="IPR035965">
    <property type="entry name" value="PAS-like_dom_sf"/>
</dbReference>
<dbReference type="InterPro" id="IPR003661">
    <property type="entry name" value="HisK_dim/P_dom"/>
</dbReference>
<evidence type="ECO:0000256" key="2">
    <source>
        <dbReference type="ARBA" id="ARBA00012438"/>
    </source>
</evidence>
<dbReference type="InterPro" id="IPR003594">
    <property type="entry name" value="HATPase_dom"/>
</dbReference>
<dbReference type="InterPro" id="IPR005467">
    <property type="entry name" value="His_kinase_dom"/>
</dbReference>
<dbReference type="PANTHER" id="PTHR43065">
    <property type="entry name" value="SENSOR HISTIDINE KINASE"/>
    <property type="match status" value="1"/>
</dbReference>
<name>A0A929F9W2_LEPEC</name>
<evidence type="ECO:0000256" key="5">
    <source>
        <dbReference type="ARBA" id="ARBA00022741"/>
    </source>
</evidence>
<dbReference type="Gene3D" id="1.10.287.130">
    <property type="match status" value="1"/>
</dbReference>
<evidence type="ECO:0000256" key="9">
    <source>
        <dbReference type="SAM" id="Coils"/>
    </source>
</evidence>
<keyword evidence="13" id="KW-1185">Reference proteome</keyword>
<dbReference type="InterPro" id="IPR004358">
    <property type="entry name" value="Sig_transdc_His_kin-like_C"/>
</dbReference>
<evidence type="ECO:0000259" key="11">
    <source>
        <dbReference type="PROSITE" id="PS50113"/>
    </source>
</evidence>
<accession>A0A929F9W2</accession>
<keyword evidence="4" id="KW-0808">Transferase</keyword>
<evidence type="ECO:0000256" key="1">
    <source>
        <dbReference type="ARBA" id="ARBA00000085"/>
    </source>
</evidence>
<dbReference type="CDD" id="cd00130">
    <property type="entry name" value="PAS"/>
    <property type="match status" value="1"/>
</dbReference>
<dbReference type="InterPro" id="IPR036097">
    <property type="entry name" value="HisK_dim/P_sf"/>
</dbReference>
<dbReference type="SMART" id="SM00388">
    <property type="entry name" value="HisKA"/>
    <property type="match status" value="1"/>
</dbReference>
<dbReference type="SUPFAM" id="SSF47384">
    <property type="entry name" value="Homodimeric domain of signal transducing histidine kinase"/>
    <property type="match status" value="1"/>
</dbReference>
<keyword evidence="5" id="KW-0547">Nucleotide-binding</keyword>
<dbReference type="CDD" id="cd00075">
    <property type="entry name" value="HATPase"/>
    <property type="match status" value="1"/>
</dbReference>
<dbReference type="CDD" id="cd00082">
    <property type="entry name" value="HisKA"/>
    <property type="match status" value="1"/>
</dbReference>
<keyword evidence="9" id="KW-0175">Coiled coil</keyword>
<protein>
    <recommendedName>
        <fullName evidence="2">histidine kinase</fullName>
        <ecNumber evidence="2">2.7.13.3</ecNumber>
    </recommendedName>
</protein>
<dbReference type="InterPro" id="IPR000014">
    <property type="entry name" value="PAS"/>
</dbReference>
<evidence type="ECO:0000256" key="4">
    <source>
        <dbReference type="ARBA" id="ARBA00022679"/>
    </source>
</evidence>
<evidence type="ECO:0000256" key="3">
    <source>
        <dbReference type="ARBA" id="ARBA00022553"/>
    </source>
</evidence>
<dbReference type="InterPro" id="IPR036890">
    <property type="entry name" value="HATPase_C_sf"/>
</dbReference>
<dbReference type="InterPro" id="IPR000700">
    <property type="entry name" value="PAS-assoc_C"/>
</dbReference>
<keyword evidence="8" id="KW-0902">Two-component regulatory system</keyword>
<dbReference type="GO" id="GO:0000155">
    <property type="term" value="F:phosphorelay sensor kinase activity"/>
    <property type="evidence" value="ECO:0007669"/>
    <property type="project" value="InterPro"/>
</dbReference>
<reference evidence="12" key="1">
    <citation type="submission" date="2020-10" db="EMBL/GenBank/DDBJ databases">
        <authorList>
            <person name="Castelo-Branco R."/>
            <person name="Eusebio N."/>
            <person name="Adriana R."/>
            <person name="Vieira A."/>
            <person name="Brugerolle De Fraissinette N."/>
            <person name="Rezende De Castro R."/>
            <person name="Schneider M.P."/>
            <person name="Vasconcelos V."/>
            <person name="Leao P.N."/>
        </authorList>
    </citation>
    <scope>NUCLEOTIDE SEQUENCE</scope>
    <source>
        <strain evidence="12">LEGE 11479</strain>
    </source>
</reference>
<keyword evidence="6" id="KW-0418">Kinase</keyword>
<dbReference type="PROSITE" id="PS50113">
    <property type="entry name" value="PAC"/>
    <property type="match status" value="1"/>
</dbReference>
<keyword evidence="7" id="KW-0067">ATP-binding</keyword>
<feature type="domain" description="PAC" evidence="11">
    <location>
        <begin position="140"/>
        <end position="192"/>
    </location>
</feature>
<dbReference type="Gene3D" id="3.30.565.10">
    <property type="entry name" value="Histidine kinase-like ATPase, C-terminal domain"/>
    <property type="match status" value="1"/>
</dbReference>